<dbReference type="Proteomes" id="UP000663760">
    <property type="component" value="Chromosome 18"/>
</dbReference>
<keyword evidence="3" id="KW-1185">Reference proteome</keyword>
<evidence type="ECO:0000313" key="1">
    <source>
        <dbReference type="EMBL" id="CAA2634285.1"/>
    </source>
</evidence>
<dbReference type="OrthoDB" id="784077at2759"/>
<name>A0A7I8JUK1_SPIIN</name>
<evidence type="ECO:0000313" key="2">
    <source>
        <dbReference type="EMBL" id="CAA7410517.1"/>
    </source>
</evidence>
<accession>A0A7I8JUK1</accession>
<dbReference type="PANTHER" id="PTHR11439">
    <property type="entry name" value="GAG-POL-RELATED RETROTRANSPOSON"/>
    <property type="match status" value="1"/>
</dbReference>
<protein>
    <submittedName>
        <fullName evidence="1">Uncharacterized protein</fullName>
    </submittedName>
</protein>
<organism evidence="1">
    <name type="scientific">Spirodela intermedia</name>
    <name type="common">Intermediate duckweed</name>
    <dbReference type="NCBI Taxonomy" id="51605"/>
    <lineage>
        <taxon>Eukaryota</taxon>
        <taxon>Viridiplantae</taxon>
        <taxon>Streptophyta</taxon>
        <taxon>Embryophyta</taxon>
        <taxon>Tracheophyta</taxon>
        <taxon>Spermatophyta</taxon>
        <taxon>Magnoliopsida</taxon>
        <taxon>Liliopsida</taxon>
        <taxon>Araceae</taxon>
        <taxon>Lemnoideae</taxon>
        <taxon>Spirodela</taxon>
    </lineage>
</organism>
<dbReference type="EMBL" id="LR743605">
    <property type="protein sequence ID" value="CAA2634285.1"/>
    <property type="molecule type" value="Genomic_DNA"/>
</dbReference>
<reference evidence="1" key="1">
    <citation type="submission" date="2019-12" db="EMBL/GenBank/DDBJ databases">
        <authorList>
            <person name="Scholz U."/>
            <person name="Mascher M."/>
            <person name="Fiebig A."/>
        </authorList>
    </citation>
    <scope>NUCLEOTIDE SEQUENCE</scope>
</reference>
<proteinExistence type="predicted"/>
<gene>
    <name evidence="1" type="ORF">SI7747_18019710</name>
    <name evidence="2" type="ORF">SI8410_18021195</name>
</gene>
<dbReference type="EMBL" id="LR746281">
    <property type="protein sequence ID" value="CAA7410517.1"/>
    <property type="molecule type" value="Genomic_DNA"/>
</dbReference>
<dbReference type="AlphaFoldDB" id="A0A7I8JUK1"/>
<evidence type="ECO:0000313" key="3">
    <source>
        <dbReference type="Proteomes" id="UP000663760"/>
    </source>
</evidence>
<dbReference type="PANTHER" id="PTHR11439:SF463">
    <property type="entry name" value="REVERSE TRANSCRIPTASE TY1_COPIA-TYPE DOMAIN-CONTAINING PROTEIN"/>
    <property type="match status" value="1"/>
</dbReference>
<sequence length="153" mass="18047">MLAEFDMTDLGLLHYFLGLQIIQNDLDIFISQEKYACGLLKKINMFHCKTCSTLMNINDKLCLNDKTAKINKHFYRNIVAGLMYLTHTHPDILFLVSMISRFMQSLYVHHLGTTKRILRYVCDTINYRILYQHVAEFYFLSLQIVIEQILLMT</sequence>